<proteinExistence type="predicted"/>
<dbReference type="RefSeq" id="WP_340332049.1">
    <property type="nucleotide sequence ID" value="NZ_JAZHOF010000011.1"/>
</dbReference>
<keyword evidence="1" id="KW-0732">Signal</keyword>
<reference evidence="2 3" key="1">
    <citation type="submission" date="2024-02" db="EMBL/GenBank/DDBJ databases">
        <title>Genome analysis and characterization of Microbaculum marinisediminis sp. nov., isolated from marine sediment.</title>
        <authorList>
            <person name="Du Z.-J."/>
            <person name="Ye Y.-Q."/>
            <person name="Zhang Z.-R."/>
            <person name="Yuan S.-M."/>
            <person name="Zhang X.-Y."/>
        </authorList>
    </citation>
    <scope>NUCLEOTIDE SEQUENCE [LARGE SCALE GENOMIC DNA]</scope>
    <source>
        <strain evidence="2 3">SDUM1044001</strain>
    </source>
</reference>
<dbReference type="AlphaFoldDB" id="A0AAW9RPT9"/>
<gene>
    <name evidence="2" type="ORF">V3328_22910</name>
</gene>
<feature type="signal peptide" evidence="1">
    <location>
        <begin position="1"/>
        <end position="20"/>
    </location>
</feature>
<feature type="chain" id="PRO_5043589343" evidence="1">
    <location>
        <begin position="21"/>
        <end position="182"/>
    </location>
</feature>
<keyword evidence="3" id="KW-1185">Reference proteome</keyword>
<evidence type="ECO:0000313" key="3">
    <source>
        <dbReference type="Proteomes" id="UP001378188"/>
    </source>
</evidence>
<evidence type="ECO:0000256" key="1">
    <source>
        <dbReference type="SAM" id="SignalP"/>
    </source>
</evidence>
<comment type="caution">
    <text evidence="2">The sequence shown here is derived from an EMBL/GenBank/DDBJ whole genome shotgun (WGS) entry which is preliminary data.</text>
</comment>
<organism evidence="2 3">
    <name type="scientific">Microbaculum marinum</name>
    <dbReference type="NCBI Taxonomy" id="1764581"/>
    <lineage>
        <taxon>Bacteria</taxon>
        <taxon>Pseudomonadati</taxon>
        <taxon>Pseudomonadota</taxon>
        <taxon>Alphaproteobacteria</taxon>
        <taxon>Hyphomicrobiales</taxon>
        <taxon>Tepidamorphaceae</taxon>
        <taxon>Microbaculum</taxon>
    </lineage>
</organism>
<sequence>MWKNAGLFSLALLFALIAEAASAQSSGFKLCESTYALCTTAACTPVPGEKDTVSCACDVKTGYSAGQEDCQQVTDTDQGKQIRSRYFPVTSYAVCNNDRDWAWCLDKPCIIDPDDPTKASCTCSTVKDQGPYVIVTDTMTDTTCTTGVISSATVKGIDQITDFLKTTTELKPFPIKVLNSQN</sequence>
<dbReference type="EMBL" id="JAZHOF010000011">
    <property type="protein sequence ID" value="MEJ8574352.1"/>
    <property type="molecule type" value="Genomic_DNA"/>
</dbReference>
<evidence type="ECO:0000313" key="2">
    <source>
        <dbReference type="EMBL" id="MEJ8574352.1"/>
    </source>
</evidence>
<accession>A0AAW9RPT9</accession>
<dbReference type="Proteomes" id="UP001378188">
    <property type="component" value="Unassembled WGS sequence"/>
</dbReference>
<name>A0AAW9RPT9_9HYPH</name>
<protein>
    <submittedName>
        <fullName evidence="2">Uncharacterized protein</fullName>
    </submittedName>
</protein>